<organism evidence="2 3">
    <name type="scientific">Mesorhizobium wenxiniae</name>
    <dbReference type="NCBI Taxonomy" id="2014805"/>
    <lineage>
        <taxon>Bacteria</taxon>
        <taxon>Pseudomonadati</taxon>
        <taxon>Pseudomonadota</taxon>
        <taxon>Alphaproteobacteria</taxon>
        <taxon>Hyphomicrobiales</taxon>
        <taxon>Phyllobacteriaceae</taxon>
        <taxon>Mesorhizobium</taxon>
    </lineage>
</organism>
<evidence type="ECO:0000259" key="1">
    <source>
        <dbReference type="PROSITE" id="PS50943"/>
    </source>
</evidence>
<dbReference type="SUPFAM" id="SSF47413">
    <property type="entry name" value="lambda repressor-like DNA-binding domains"/>
    <property type="match status" value="1"/>
</dbReference>
<accession>A0A271KAX3</accession>
<dbReference type="InterPro" id="IPR001387">
    <property type="entry name" value="Cro/C1-type_HTH"/>
</dbReference>
<dbReference type="InterPro" id="IPR010982">
    <property type="entry name" value="Lambda_DNA-bd_dom_sf"/>
</dbReference>
<dbReference type="PROSITE" id="PS50943">
    <property type="entry name" value="HTH_CROC1"/>
    <property type="match status" value="1"/>
</dbReference>
<dbReference type="Gene3D" id="1.10.260.40">
    <property type="entry name" value="lambda repressor-like DNA-binding domains"/>
    <property type="match status" value="1"/>
</dbReference>
<dbReference type="EMBL" id="NPKH01000037">
    <property type="protein sequence ID" value="PAP92139.1"/>
    <property type="molecule type" value="Genomic_DNA"/>
</dbReference>
<comment type="caution">
    <text evidence="2">The sequence shown here is derived from an EMBL/GenBank/DDBJ whole genome shotgun (WGS) entry which is preliminary data.</text>
</comment>
<sequence length="75" mass="7715">MISPHQIRGARAMLGLTQAELAKRAGISTTGLNNLESGASDPKASTLRAIQTALESAGVEFIPENGGGAGVRLRK</sequence>
<name>A0A271KAX3_9HYPH</name>
<protein>
    <submittedName>
        <fullName evidence="2">Transcriptional regulator</fullName>
    </submittedName>
</protein>
<dbReference type="AlphaFoldDB" id="A0A271KAX3"/>
<dbReference type="Pfam" id="PF01381">
    <property type="entry name" value="HTH_3"/>
    <property type="match status" value="1"/>
</dbReference>
<gene>
    <name evidence="2" type="ORF">CIT31_29710</name>
</gene>
<dbReference type="OrthoDB" id="4419620at2"/>
<dbReference type="GO" id="GO:0003677">
    <property type="term" value="F:DNA binding"/>
    <property type="evidence" value="ECO:0007669"/>
    <property type="project" value="InterPro"/>
</dbReference>
<dbReference type="CDD" id="cd00093">
    <property type="entry name" value="HTH_XRE"/>
    <property type="match status" value="1"/>
</dbReference>
<feature type="domain" description="HTH cro/C1-type" evidence="1">
    <location>
        <begin position="7"/>
        <end position="61"/>
    </location>
</feature>
<dbReference type="RefSeq" id="WP_095521455.1">
    <property type="nucleotide sequence ID" value="NZ_NPKH01000037.1"/>
</dbReference>
<evidence type="ECO:0000313" key="2">
    <source>
        <dbReference type="EMBL" id="PAP92139.1"/>
    </source>
</evidence>
<dbReference type="SMART" id="SM00530">
    <property type="entry name" value="HTH_XRE"/>
    <property type="match status" value="1"/>
</dbReference>
<reference evidence="2 3" key="1">
    <citation type="submission" date="2017-08" db="EMBL/GenBank/DDBJ databases">
        <title>Mesorhizobium wenxinae sp. nov., a novel rhizobial species isolated from root nodules of chickpea (Cicer arietinum L.).</title>
        <authorList>
            <person name="Zhang J."/>
        </authorList>
    </citation>
    <scope>NUCLEOTIDE SEQUENCE [LARGE SCALE GENOMIC DNA]</scope>
    <source>
        <strain evidence="3">WYCCWR 10019</strain>
    </source>
</reference>
<evidence type="ECO:0000313" key="3">
    <source>
        <dbReference type="Proteomes" id="UP000215931"/>
    </source>
</evidence>
<keyword evidence="3" id="KW-1185">Reference proteome</keyword>
<proteinExistence type="predicted"/>
<dbReference type="Proteomes" id="UP000215931">
    <property type="component" value="Unassembled WGS sequence"/>
</dbReference>